<dbReference type="EMBL" id="CACVKT020001843">
    <property type="protein sequence ID" value="CAC5372259.1"/>
    <property type="molecule type" value="Genomic_DNA"/>
</dbReference>
<dbReference type="OrthoDB" id="6097779at2759"/>
<evidence type="ECO:0000313" key="3">
    <source>
        <dbReference type="Proteomes" id="UP000507470"/>
    </source>
</evidence>
<organism evidence="2 3">
    <name type="scientific">Mytilus coruscus</name>
    <name type="common">Sea mussel</name>
    <dbReference type="NCBI Taxonomy" id="42192"/>
    <lineage>
        <taxon>Eukaryota</taxon>
        <taxon>Metazoa</taxon>
        <taxon>Spiralia</taxon>
        <taxon>Lophotrochozoa</taxon>
        <taxon>Mollusca</taxon>
        <taxon>Bivalvia</taxon>
        <taxon>Autobranchia</taxon>
        <taxon>Pteriomorphia</taxon>
        <taxon>Mytilida</taxon>
        <taxon>Mytiloidea</taxon>
        <taxon>Mytilidae</taxon>
        <taxon>Mytilinae</taxon>
        <taxon>Mytilus</taxon>
    </lineage>
</organism>
<feature type="coiled-coil region" evidence="1">
    <location>
        <begin position="52"/>
        <end position="208"/>
    </location>
</feature>
<evidence type="ECO:0000313" key="2">
    <source>
        <dbReference type="EMBL" id="CAC5372259.1"/>
    </source>
</evidence>
<evidence type="ECO:0000256" key="1">
    <source>
        <dbReference type="SAM" id="Coils"/>
    </source>
</evidence>
<keyword evidence="3" id="KW-1185">Reference proteome</keyword>
<keyword evidence="1" id="KW-0175">Coiled coil</keyword>
<protein>
    <submittedName>
        <fullName evidence="2">Uncharacterized protein</fullName>
    </submittedName>
</protein>
<dbReference type="AlphaFoldDB" id="A0A6J8AQ89"/>
<accession>A0A6J8AQ89</accession>
<proteinExistence type="predicted"/>
<gene>
    <name evidence="2" type="ORF">MCOR_10410</name>
</gene>
<dbReference type="Proteomes" id="UP000507470">
    <property type="component" value="Unassembled WGS sequence"/>
</dbReference>
<sequence length="293" mass="34520">MVKLFCRMSDFIKDPVGLPVQRADSEEFIHNIQLGNTIGERDWAWETICFEKEQLQKCLQRKLDELQLLQSEHEDLKEQLDRNEQRTREVQSDLEKQMNNTQNVIKRLNAEKSRNKKLEQEMKNLKDLEGKVNDMTNKRYLLEQDISTLSNILLECRKELQEYKEELHTEKIKQKFLEQLHDMKDTALAKANGDNEKLKKKLSILADDGAVYPTGQDELIDNKRFKRKRLQECRYCHKALVPGQNTGTCYYHPRKPVHLHGNKDPKIKIWQCCGQEGKVEPEGCCQNTFHQPL</sequence>
<reference evidence="2 3" key="1">
    <citation type="submission" date="2020-06" db="EMBL/GenBank/DDBJ databases">
        <authorList>
            <person name="Li R."/>
            <person name="Bekaert M."/>
        </authorList>
    </citation>
    <scope>NUCLEOTIDE SEQUENCE [LARGE SCALE GENOMIC DNA]</scope>
    <source>
        <strain evidence="3">wild</strain>
    </source>
</reference>
<name>A0A6J8AQ89_MYTCO</name>